<feature type="compositionally biased region" description="Polar residues" evidence="1">
    <location>
        <begin position="389"/>
        <end position="400"/>
    </location>
</feature>
<feature type="region of interest" description="Disordered" evidence="1">
    <location>
        <begin position="375"/>
        <end position="402"/>
    </location>
</feature>
<accession>A0A7D9I2E9</accession>
<dbReference type="SUPFAM" id="SSF68906">
    <property type="entry name" value="SAP domain"/>
    <property type="match status" value="1"/>
</dbReference>
<proteinExistence type="predicted"/>
<evidence type="ECO:0000313" key="2">
    <source>
        <dbReference type="EMBL" id="CAB3995778.1"/>
    </source>
</evidence>
<keyword evidence="3" id="KW-1185">Reference proteome</keyword>
<evidence type="ECO:0000256" key="1">
    <source>
        <dbReference type="SAM" id="MobiDB-lite"/>
    </source>
</evidence>
<gene>
    <name evidence="2" type="ORF">PACLA_8A060908</name>
</gene>
<evidence type="ECO:0000313" key="3">
    <source>
        <dbReference type="Proteomes" id="UP001152795"/>
    </source>
</evidence>
<sequence length="415" mass="48331">MYNRDFRIRVHRSRGDSGQNEAERTNSAIRDAVVDGATIEWEHYERFDGLQDNEIAAMSLQDYEIHEAQRMEKNAWRVANQLAERIDGAPVLSEFIHSCVSEKTEDSFFFNEDYLSKYMSATKNVRSHLPGSAYFNKISDFMDTHVQSGELYSEFLRDSCQKTDGSLCQYCSENRWVGPVMTRIPRPIPDYSKLTDYSYKSVLDTSVLDSDGKERKPDDWQPRHNIRKQYEQKNLSADDVDGVKEFSKKFIVEEKYVKSYLDHLTSLENLKKIRDRQRQNDRRERQQKDVSSYNWKSLVEDGKLASLTVPELDKYLEHYQLPKNGRKNDKMRRIIAHYFSENGEQIPENFAINREDDNESESGSDEDLLIYESESSDNNVTSESEDSATDSVCNPPSLVSRSGRRVGHWRTCYAN</sequence>
<protein>
    <submittedName>
        <fullName evidence="2">Transient receptor potential cation channel subfamily A member 1</fullName>
    </submittedName>
</protein>
<comment type="caution">
    <text evidence="2">The sequence shown here is derived from an EMBL/GenBank/DDBJ whole genome shotgun (WGS) entry which is preliminary data.</text>
</comment>
<name>A0A7D9I2E9_PARCT</name>
<dbReference type="OrthoDB" id="6090131at2759"/>
<dbReference type="AlphaFoldDB" id="A0A7D9I2E9"/>
<keyword evidence="2" id="KW-0675">Receptor</keyword>
<dbReference type="InterPro" id="IPR036361">
    <property type="entry name" value="SAP_dom_sf"/>
</dbReference>
<dbReference type="Proteomes" id="UP001152795">
    <property type="component" value="Unassembled WGS sequence"/>
</dbReference>
<organism evidence="2 3">
    <name type="scientific">Paramuricea clavata</name>
    <name type="common">Red gorgonian</name>
    <name type="synonym">Violescent sea-whip</name>
    <dbReference type="NCBI Taxonomy" id="317549"/>
    <lineage>
        <taxon>Eukaryota</taxon>
        <taxon>Metazoa</taxon>
        <taxon>Cnidaria</taxon>
        <taxon>Anthozoa</taxon>
        <taxon>Octocorallia</taxon>
        <taxon>Malacalcyonacea</taxon>
        <taxon>Plexauridae</taxon>
        <taxon>Paramuricea</taxon>
    </lineage>
</organism>
<dbReference type="EMBL" id="CACRXK020002729">
    <property type="protein sequence ID" value="CAB3995778.1"/>
    <property type="molecule type" value="Genomic_DNA"/>
</dbReference>
<reference evidence="2" key="1">
    <citation type="submission" date="2020-04" db="EMBL/GenBank/DDBJ databases">
        <authorList>
            <person name="Alioto T."/>
            <person name="Alioto T."/>
            <person name="Gomez Garrido J."/>
        </authorList>
    </citation>
    <scope>NUCLEOTIDE SEQUENCE</scope>
    <source>
        <strain evidence="2">A484AB</strain>
    </source>
</reference>